<evidence type="ECO:0000313" key="10">
    <source>
        <dbReference type="EMBL" id="CCQ70077.1"/>
    </source>
</evidence>
<dbReference type="Gene3D" id="3.40.50.920">
    <property type="match status" value="1"/>
</dbReference>
<dbReference type="InterPro" id="IPR005477">
    <property type="entry name" value="Dxylulose-5-P_synthase"/>
</dbReference>
<proteinExistence type="predicted"/>
<keyword evidence="3 10" id="KW-0808">Transferase</keyword>
<dbReference type="Pfam" id="PF02780">
    <property type="entry name" value="Transketolase_C"/>
    <property type="match status" value="1"/>
</dbReference>
<comment type="cofactor">
    <cofactor evidence="1">
        <name>Mg(2+)</name>
        <dbReference type="ChEBI" id="CHEBI:18420"/>
    </cofactor>
</comment>
<dbReference type="GO" id="GO:0008661">
    <property type="term" value="F:1-deoxy-D-xylulose-5-phosphate synthase activity"/>
    <property type="evidence" value="ECO:0007669"/>
    <property type="project" value="UniProtKB-EC"/>
</dbReference>
<evidence type="ECO:0000256" key="8">
    <source>
        <dbReference type="ARBA" id="ARBA00023229"/>
    </source>
</evidence>
<evidence type="ECO:0000313" key="11">
    <source>
        <dbReference type="Proteomes" id="UP000018130"/>
    </source>
</evidence>
<dbReference type="PANTHER" id="PTHR43322">
    <property type="entry name" value="1-D-DEOXYXYLULOSE 5-PHOSPHATE SYNTHASE-RELATED"/>
    <property type="match status" value="1"/>
</dbReference>
<organism evidence="10 11">
    <name type="scientific">Crocosphaera watsonii WH 0402</name>
    <dbReference type="NCBI Taxonomy" id="1284629"/>
    <lineage>
        <taxon>Bacteria</taxon>
        <taxon>Bacillati</taxon>
        <taxon>Cyanobacteriota</taxon>
        <taxon>Cyanophyceae</taxon>
        <taxon>Oscillatoriophycideae</taxon>
        <taxon>Chroococcales</taxon>
        <taxon>Aphanothecaceae</taxon>
        <taxon>Crocosphaera</taxon>
    </lineage>
</organism>
<evidence type="ECO:0000256" key="6">
    <source>
        <dbReference type="ARBA" id="ARBA00022977"/>
    </source>
</evidence>
<sequence length="188" mass="20310">MAPKDEAELQRMVVTGINYTDGPIAMRYPRGNGVGVPLMEEGWEPIPVGKGEILRSGDDVLLVAYGTMVHQSLQVAELLKEHGIEATVINARFVKPLDTELILPLAQRIGKVVTLEEGCLMGGFGSAVAEALMDNDVVVPIKRFGVPDKLVDHAKPDQSKADLGLTSPQIAEQIRQLFFKVAQPSVVA</sequence>
<evidence type="ECO:0000256" key="5">
    <source>
        <dbReference type="ARBA" id="ARBA00022842"/>
    </source>
</evidence>
<name>T2JZK0_CROWT</name>
<dbReference type="InterPro" id="IPR033248">
    <property type="entry name" value="Transketolase_C"/>
</dbReference>
<comment type="subunit">
    <text evidence="2">Homodimer.</text>
</comment>
<dbReference type="GO" id="GO:0009228">
    <property type="term" value="P:thiamine biosynthetic process"/>
    <property type="evidence" value="ECO:0007669"/>
    <property type="project" value="UniProtKB-KW"/>
</dbReference>
<dbReference type="AlphaFoldDB" id="T2JZK0"/>
<dbReference type="GO" id="GO:0019288">
    <property type="term" value="P:isopentenyl diphosphate biosynthetic process, methylerythritol 4-phosphate pathway"/>
    <property type="evidence" value="ECO:0007669"/>
    <property type="project" value="TreeGrafter"/>
</dbReference>
<keyword evidence="7" id="KW-0786">Thiamine pyrophosphate</keyword>
<dbReference type="PANTHER" id="PTHR43322:SF5">
    <property type="entry name" value="1-DEOXY-D-XYLULOSE-5-PHOSPHATE SYNTHASE, CHLOROPLASTIC"/>
    <property type="match status" value="1"/>
</dbReference>
<reference evidence="10 11" key="2">
    <citation type="submission" date="2013-09" db="EMBL/GenBank/DDBJ databases">
        <title>Whole genome comparison of six Crocosphaera watsonii strains with differing phenotypes.</title>
        <authorList>
            <person name="Bench S.R."/>
            <person name="Heller P."/>
            <person name="Frank I."/>
            <person name="Arciniega M."/>
            <person name="Shilova I.N."/>
            <person name="Zehr J.P."/>
        </authorList>
    </citation>
    <scope>NUCLEOTIDE SEQUENCE [LARGE SCALE GENOMIC DNA]</scope>
    <source>
        <strain evidence="10 11">WH 0402</strain>
    </source>
</reference>
<keyword evidence="4" id="KW-0479">Metal-binding</keyword>
<dbReference type="Proteomes" id="UP000018130">
    <property type="component" value="Unassembled WGS sequence"/>
</dbReference>
<evidence type="ECO:0000256" key="4">
    <source>
        <dbReference type="ARBA" id="ARBA00022723"/>
    </source>
</evidence>
<feature type="domain" description="Transketolase C-terminal" evidence="9">
    <location>
        <begin position="49"/>
        <end position="170"/>
    </location>
</feature>
<evidence type="ECO:0000259" key="9">
    <source>
        <dbReference type="Pfam" id="PF02780"/>
    </source>
</evidence>
<dbReference type="SUPFAM" id="SSF52518">
    <property type="entry name" value="Thiamin diphosphate-binding fold (THDP-binding)"/>
    <property type="match status" value="1"/>
</dbReference>
<dbReference type="GO" id="GO:0016114">
    <property type="term" value="P:terpenoid biosynthetic process"/>
    <property type="evidence" value="ECO:0007669"/>
    <property type="project" value="InterPro"/>
</dbReference>
<dbReference type="EC" id="2.2.1.7" evidence="10"/>
<evidence type="ECO:0000256" key="2">
    <source>
        <dbReference type="ARBA" id="ARBA00011738"/>
    </source>
</evidence>
<dbReference type="GO" id="GO:0005829">
    <property type="term" value="C:cytosol"/>
    <property type="evidence" value="ECO:0007669"/>
    <property type="project" value="TreeGrafter"/>
</dbReference>
<keyword evidence="5" id="KW-0460">Magnesium</keyword>
<dbReference type="FunFam" id="3.40.50.920:FF:000002">
    <property type="entry name" value="1-deoxy-D-xylulose-5-phosphate synthase"/>
    <property type="match status" value="1"/>
</dbReference>
<dbReference type="GO" id="GO:0046872">
    <property type="term" value="F:metal ion binding"/>
    <property type="evidence" value="ECO:0007669"/>
    <property type="project" value="UniProtKB-KW"/>
</dbReference>
<keyword evidence="8" id="KW-0414">Isoprene biosynthesis</keyword>
<evidence type="ECO:0000256" key="3">
    <source>
        <dbReference type="ARBA" id="ARBA00022679"/>
    </source>
</evidence>
<keyword evidence="6" id="KW-0784">Thiamine biosynthesis</keyword>
<dbReference type="InterPro" id="IPR029061">
    <property type="entry name" value="THDP-binding"/>
</dbReference>
<dbReference type="EMBL" id="CAQN01001106">
    <property type="protein sequence ID" value="CCQ70077.1"/>
    <property type="molecule type" value="Genomic_DNA"/>
</dbReference>
<accession>T2JZK0</accession>
<reference evidence="10 11" key="1">
    <citation type="submission" date="2013-01" db="EMBL/GenBank/DDBJ databases">
        <authorList>
            <person name="Bench S."/>
        </authorList>
    </citation>
    <scope>NUCLEOTIDE SEQUENCE [LARGE SCALE GENOMIC DNA]</scope>
    <source>
        <strain evidence="10 11">WH 0402</strain>
    </source>
</reference>
<comment type="caution">
    <text evidence="10">The sequence shown here is derived from an EMBL/GenBank/DDBJ whole genome shotgun (WGS) entry which is preliminary data.</text>
</comment>
<dbReference type="InterPro" id="IPR009014">
    <property type="entry name" value="Transketo_C/PFOR_II"/>
</dbReference>
<dbReference type="SUPFAM" id="SSF52922">
    <property type="entry name" value="TK C-terminal domain-like"/>
    <property type="match status" value="1"/>
</dbReference>
<evidence type="ECO:0000256" key="7">
    <source>
        <dbReference type="ARBA" id="ARBA00023052"/>
    </source>
</evidence>
<protein>
    <submittedName>
        <fullName evidence="10">1-deoxy-D-xylulose 5-phosphate synthase</fullName>
        <ecNumber evidence="10">2.2.1.7</ecNumber>
    </submittedName>
</protein>
<gene>
    <name evidence="10" type="ORF">CWATWH0402_4061</name>
</gene>
<evidence type="ECO:0000256" key="1">
    <source>
        <dbReference type="ARBA" id="ARBA00001946"/>
    </source>
</evidence>